<reference evidence="2" key="2">
    <citation type="submission" date="2016-06" db="UniProtKB">
        <authorList>
            <consortium name="WormBaseParasite"/>
        </authorList>
    </citation>
    <scope>IDENTIFICATION</scope>
</reference>
<name>A0A183BZ89_GLOPA</name>
<evidence type="ECO:0000313" key="1">
    <source>
        <dbReference type="Proteomes" id="UP000050741"/>
    </source>
</evidence>
<proteinExistence type="predicted"/>
<dbReference type="Proteomes" id="UP000050741">
    <property type="component" value="Unassembled WGS sequence"/>
</dbReference>
<dbReference type="InterPro" id="IPR013283">
    <property type="entry name" value="RLI1"/>
</dbReference>
<organism evidence="1 2">
    <name type="scientific">Globodera pallida</name>
    <name type="common">Potato cyst nematode worm</name>
    <name type="synonym">Heterodera pallida</name>
    <dbReference type="NCBI Taxonomy" id="36090"/>
    <lineage>
        <taxon>Eukaryota</taxon>
        <taxon>Metazoa</taxon>
        <taxon>Ecdysozoa</taxon>
        <taxon>Nematoda</taxon>
        <taxon>Chromadorea</taxon>
        <taxon>Rhabditida</taxon>
        <taxon>Tylenchina</taxon>
        <taxon>Tylenchomorpha</taxon>
        <taxon>Tylenchoidea</taxon>
        <taxon>Heteroderidae</taxon>
        <taxon>Heteroderinae</taxon>
        <taxon>Globodera</taxon>
    </lineage>
</organism>
<dbReference type="WBParaSite" id="GPLIN_000593000">
    <property type="protein sequence ID" value="GPLIN_000593000"/>
    <property type="gene ID" value="GPLIN_000593000"/>
</dbReference>
<accession>A0A183BZ89</accession>
<protein>
    <submittedName>
        <fullName evidence="2">CPSF_A domain-containing protein</fullName>
    </submittedName>
</protein>
<sequence>MHFRDTALSFKVSEDKEEVKRSSNYDYPNMTYEVGVKQQFQLNICRGEFTDSNCGAAWRKRDGQNDVYMVRGRARILRDMKPTSSDTEVLELSISYKPQKIAPKFEGTGEGEGECIVSQAIGTYGVVTMPSINQFLDGFIPSENMRFRDTTTHRYRANSFKSVAHATPWLRVWPGRHQRNRQVQGAEYSVQSSEAEPGQF</sequence>
<reference evidence="1" key="1">
    <citation type="submission" date="2014-05" db="EMBL/GenBank/DDBJ databases">
        <title>The genome and life-stage specific transcriptomes of Globodera pallida elucidate key aspects of plant parasitism by a cyst nematode.</title>
        <authorList>
            <person name="Cotton J.A."/>
            <person name="Lilley C.J."/>
            <person name="Jones L.M."/>
            <person name="Kikuchi T."/>
            <person name="Reid A.J."/>
            <person name="Thorpe P."/>
            <person name="Tsai I.J."/>
            <person name="Beasley H."/>
            <person name="Blok V."/>
            <person name="Cock P.J.A."/>
            <person name="Van den Akker S.E."/>
            <person name="Holroyd N."/>
            <person name="Hunt M."/>
            <person name="Mantelin S."/>
            <person name="Naghra H."/>
            <person name="Pain A."/>
            <person name="Palomares-Rius J.E."/>
            <person name="Zarowiecki M."/>
            <person name="Berriman M."/>
            <person name="Jones J.T."/>
            <person name="Urwin P.E."/>
        </authorList>
    </citation>
    <scope>NUCLEOTIDE SEQUENCE [LARGE SCALE GENOMIC DNA]</scope>
    <source>
        <strain evidence="1">Lindley</strain>
    </source>
</reference>
<evidence type="ECO:0000313" key="2">
    <source>
        <dbReference type="WBParaSite" id="GPLIN_000593000"/>
    </source>
</evidence>
<keyword evidence="1" id="KW-1185">Reference proteome</keyword>
<dbReference type="PANTHER" id="PTHR19248">
    <property type="entry name" value="ATP-BINDING TRANSPORT PROTEIN-RELATED"/>
    <property type="match status" value="1"/>
</dbReference>
<dbReference type="AlphaFoldDB" id="A0A183BZ89"/>